<reference evidence="1 2" key="1">
    <citation type="submission" date="2019-02" db="EMBL/GenBank/DDBJ databases">
        <title>Kribbella capetownensis sp. nov. and Kribbella speibonae sp. nov., isolated from soil.</title>
        <authorList>
            <person name="Curtis S.M."/>
            <person name="Norton I."/>
            <person name="Everest G.J."/>
            <person name="Meyers P.R."/>
        </authorList>
    </citation>
    <scope>NUCLEOTIDE SEQUENCE [LARGE SCALE GENOMIC DNA]</scope>
    <source>
        <strain evidence="1 2">YM53</strain>
    </source>
</reference>
<dbReference type="AlphaFoldDB" id="A0A4R0K3A7"/>
<gene>
    <name evidence="1" type="ORF">E0H75_00060</name>
</gene>
<accession>A0A4R0K3A7</accession>
<dbReference type="EMBL" id="SJKD01000001">
    <property type="protein sequence ID" value="TCC52228.1"/>
    <property type="molecule type" value="Genomic_DNA"/>
</dbReference>
<proteinExistence type="predicted"/>
<name>A0A4R0K3A7_9ACTN</name>
<comment type="caution">
    <text evidence="1">The sequence shown here is derived from an EMBL/GenBank/DDBJ whole genome shotgun (WGS) entry which is preliminary data.</text>
</comment>
<evidence type="ECO:0000313" key="2">
    <source>
        <dbReference type="Proteomes" id="UP000293342"/>
    </source>
</evidence>
<dbReference type="RefSeq" id="WP_131510980.1">
    <property type="nucleotide sequence ID" value="NZ_SJKD01000001.1"/>
</dbReference>
<keyword evidence="2" id="KW-1185">Reference proteome</keyword>
<sequence>MNEKVTTVELDLEEVQVLPEREALGSFNFANITANNTALALNAASHFSAAKAVAVQTIFVHQH</sequence>
<organism evidence="1 2">
    <name type="scientific">Kribbella capetownensis</name>
    <dbReference type="NCBI Taxonomy" id="1572659"/>
    <lineage>
        <taxon>Bacteria</taxon>
        <taxon>Bacillati</taxon>
        <taxon>Actinomycetota</taxon>
        <taxon>Actinomycetes</taxon>
        <taxon>Propionibacteriales</taxon>
        <taxon>Kribbellaceae</taxon>
        <taxon>Kribbella</taxon>
    </lineage>
</organism>
<evidence type="ECO:0000313" key="1">
    <source>
        <dbReference type="EMBL" id="TCC52228.1"/>
    </source>
</evidence>
<protein>
    <submittedName>
        <fullName evidence="1">Uncharacterized protein</fullName>
    </submittedName>
</protein>
<dbReference type="Proteomes" id="UP000293342">
    <property type="component" value="Unassembled WGS sequence"/>
</dbReference>